<dbReference type="KEGG" id="gaz:Pan241w_50510"/>
<reference evidence="2 3" key="1">
    <citation type="submission" date="2019-02" db="EMBL/GenBank/DDBJ databases">
        <title>Deep-cultivation of Planctomycetes and their phenomic and genomic characterization uncovers novel biology.</title>
        <authorList>
            <person name="Wiegand S."/>
            <person name="Jogler M."/>
            <person name="Boedeker C."/>
            <person name="Pinto D."/>
            <person name="Vollmers J."/>
            <person name="Rivas-Marin E."/>
            <person name="Kohn T."/>
            <person name="Peeters S.H."/>
            <person name="Heuer A."/>
            <person name="Rast P."/>
            <person name="Oberbeckmann S."/>
            <person name="Bunk B."/>
            <person name="Jeske O."/>
            <person name="Meyerdierks A."/>
            <person name="Storesund J.E."/>
            <person name="Kallscheuer N."/>
            <person name="Luecker S."/>
            <person name="Lage O.M."/>
            <person name="Pohl T."/>
            <person name="Merkel B.J."/>
            <person name="Hornburger P."/>
            <person name="Mueller R.-W."/>
            <person name="Bruemmer F."/>
            <person name="Labrenz M."/>
            <person name="Spormann A.M."/>
            <person name="Op den Camp H."/>
            <person name="Overmann J."/>
            <person name="Amann R."/>
            <person name="Jetten M.S.M."/>
            <person name="Mascher T."/>
            <person name="Medema M.H."/>
            <person name="Devos D.P."/>
            <person name="Kaster A.-K."/>
            <person name="Ovreas L."/>
            <person name="Rohde M."/>
            <person name="Galperin M.Y."/>
            <person name="Jogler C."/>
        </authorList>
    </citation>
    <scope>NUCLEOTIDE SEQUENCE [LARGE SCALE GENOMIC DNA]</scope>
    <source>
        <strain evidence="2 3">Pan241w</strain>
    </source>
</reference>
<keyword evidence="1" id="KW-0812">Transmembrane</keyword>
<feature type="transmembrane region" description="Helical" evidence="1">
    <location>
        <begin position="12"/>
        <end position="30"/>
    </location>
</feature>
<gene>
    <name evidence="2" type="ORF">Pan241w_50510</name>
</gene>
<keyword evidence="1" id="KW-1133">Transmembrane helix</keyword>
<evidence type="ECO:0000313" key="2">
    <source>
        <dbReference type="EMBL" id="QDT44935.1"/>
    </source>
</evidence>
<dbReference type="EMBL" id="CP036269">
    <property type="protein sequence ID" value="QDT44935.1"/>
    <property type="molecule type" value="Genomic_DNA"/>
</dbReference>
<dbReference type="AlphaFoldDB" id="A0A517RM40"/>
<dbReference type="Proteomes" id="UP000317171">
    <property type="component" value="Chromosome"/>
</dbReference>
<dbReference type="RefSeq" id="WP_145220769.1">
    <property type="nucleotide sequence ID" value="NZ_CP036269.1"/>
</dbReference>
<name>A0A517RM40_9PLAN</name>
<organism evidence="2 3">
    <name type="scientific">Gimesia alba</name>
    <dbReference type="NCBI Taxonomy" id="2527973"/>
    <lineage>
        <taxon>Bacteria</taxon>
        <taxon>Pseudomonadati</taxon>
        <taxon>Planctomycetota</taxon>
        <taxon>Planctomycetia</taxon>
        <taxon>Planctomycetales</taxon>
        <taxon>Planctomycetaceae</taxon>
        <taxon>Gimesia</taxon>
    </lineage>
</organism>
<keyword evidence="1" id="KW-0472">Membrane</keyword>
<accession>A0A517RM40</accession>
<keyword evidence="3" id="KW-1185">Reference proteome</keyword>
<protein>
    <submittedName>
        <fullName evidence="2">Uncharacterized protein</fullName>
    </submittedName>
</protein>
<dbReference type="OrthoDB" id="291971at2"/>
<proteinExistence type="predicted"/>
<sequence length="217" mass="24532">MGLREILRNYLFLELVLCVILFGVMAFLVLQVRDAQQAAFDSRLKGQLSYISLGVTNYKTVKGTSVFEDAQQQGVSWRELITEIDDQLQSGIEGSGSERTVPGFLRTDERPGLLRFDSDNPAPSDYLTCFRAVKLTAGEDGKSPVWLIAYLPMQQVNWLSSEVLSLETLETLVRSDTKQRIFCKIPEERRCIPRDRLLELLQAAKANRSVETFPVNP</sequence>
<evidence type="ECO:0000256" key="1">
    <source>
        <dbReference type="SAM" id="Phobius"/>
    </source>
</evidence>
<evidence type="ECO:0000313" key="3">
    <source>
        <dbReference type="Proteomes" id="UP000317171"/>
    </source>
</evidence>